<protein>
    <submittedName>
        <fullName evidence="2">Uncharacterized protein</fullName>
    </submittedName>
</protein>
<reference evidence="2" key="1">
    <citation type="submission" date="2019-08" db="EMBL/GenBank/DDBJ databases">
        <authorList>
            <person name="Kucharzyk K."/>
            <person name="Murdoch R.W."/>
            <person name="Higgins S."/>
            <person name="Loffler F."/>
        </authorList>
    </citation>
    <scope>NUCLEOTIDE SEQUENCE</scope>
</reference>
<keyword evidence="1" id="KW-0812">Transmembrane</keyword>
<proteinExistence type="predicted"/>
<keyword evidence="1" id="KW-1133">Transmembrane helix</keyword>
<organism evidence="2">
    <name type="scientific">bioreactor metagenome</name>
    <dbReference type="NCBI Taxonomy" id="1076179"/>
    <lineage>
        <taxon>unclassified sequences</taxon>
        <taxon>metagenomes</taxon>
        <taxon>ecological metagenomes</taxon>
    </lineage>
</organism>
<comment type="caution">
    <text evidence="2">The sequence shown here is derived from an EMBL/GenBank/DDBJ whole genome shotgun (WGS) entry which is preliminary data.</text>
</comment>
<name>A0A645HZK9_9ZZZZ</name>
<keyword evidence="1" id="KW-0472">Membrane</keyword>
<dbReference type="AlphaFoldDB" id="A0A645HZK9"/>
<sequence length="59" mass="7327">MYMQFNKFNKTLWQVIWKIKKSLIFSMVIISHVHSLLLVRYVIIHMLQDVLKIYYGYQY</sequence>
<evidence type="ECO:0000313" key="2">
    <source>
        <dbReference type="EMBL" id="MPN43922.1"/>
    </source>
</evidence>
<gene>
    <name evidence="2" type="ORF">SDC9_191483</name>
</gene>
<accession>A0A645HZK9</accession>
<dbReference type="EMBL" id="VSSQ01102654">
    <property type="protein sequence ID" value="MPN43922.1"/>
    <property type="molecule type" value="Genomic_DNA"/>
</dbReference>
<evidence type="ECO:0000256" key="1">
    <source>
        <dbReference type="SAM" id="Phobius"/>
    </source>
</evidence>
<feature type="transmembrane region" description="Helical" evidence="1">
    <location>
        <begin position="23"/>
        <end position="43"/>
    </location>
</feature>